<evidence type="ECO:0000313" key="14">
    <source>
        <dbReference type="EMBL" id="SCE93679.1"/>
    </source>
</evidence>
<keyword evidence="9" id="KW-0406">Ion transport</keyword>
<feature type="transmembrane region" description="Helical" evidence="13">
    <location>
        <begin position="93"/>
        <end position="113"/>
    </location>
</feature>
<dbReference type="Pfam" id="PF06736">
    <property type="entry name" value="TMEM175"/>
    <property type="match status" value="1"/>
</dbReference>
<feature type="transmembrane region" description="Helical" evidence="13">
    <location>
        <begin position="17"/>
        <end position="34"/>
    </location>
</feature>
<evidence type="ECO:0000256" key="4">
    <source>
        <dbReference type="ARBA" id="ARBA00022538"/>
    </source>
</evidence>
<evidence type="ECO:0000256" key="9">
    <source>
        <dbReference type="ARBA" id="ARBA00023065"/>
    </source>
</evidence>
<evidence type="ECO:0000313" key="15">
    <source>
        <dbReference type="Proteomes" id="UP000199629"/>
    </source>
</evidence>
<dbReference type="InterPro" id="IPR010617">
    <property type="entry name" value="TMEM175-like"/>
</dbReference>
<dbReference type="EMBL" id="FMCS01000003">
    <property type="protein sequence ID" value="SCE93679.1"/>
    <property type="molecule type" value="Genomic_DNA"/>
</dbReference>
<evidence type="ECO:0000256" key="2">
    <source>
        <dbReference type="ARBA" id="ARBA00006920"/>
    </source>
</evidence>
<evidence type="ECO:0000256" key="3">
    <source>
        <dbReference type="ARBA" id="ARBA00022448"/>
    </source>
</evidence>
<evidence type="ECO:0000256" key="6">
    <source>
        <dbReference type="ARBA" id="ARBA00022826"/>
    </source>
</evidence>
<dbReference type="PANTHER" id="PTHR31462">
    <property type="entry name" value="ENDOSOMAL/LYSOSOMAL POTASSIUM CHANNEL TMEM175"/>
    <property type="match status" value="1"/>
</dbReference>
<feature type="transmembrane region" description="Helical" evidence="13">
    <location>
        <begin position="192"/>
        <end position="212"/>
    </location>
</feature>
<evidence type="ECO:0000256" key="5">
    <source>
        <dbReference type="ARBA" id="ARBA00022692"/>
    </source>
</evidence>
<evidence type="ECO:0000256" key="11">
    <source>
        <dbReference type="ARBA" id="ARBA00023303"/>
    </source>
</evidence>
<dbReference type="GO" id="GO:0016020">
    <property type="term" value="C:membrane"/>
    <property type="evidence" value="ECO:0007669"/>
    <property type="project" value="UniProtKB-SubCell"/>
</dbReference>
<keyword evidence="11" id="KW-0407">Ion channel</keyword>
<dbReference type="Proteomes" id="UP000199629">
    <property type="component" value="Unassembled WGS sequence"/>
</dbReference>
<name>A0A1C4WC29_9ACTN</name>
<gene>
    <name evidence="14" type="ORF">GA0070214_103419</name>
</gene>
<dbReference type="PANTHER" id="PTHR31462:SF5">
    <property type="entry name" value="ENDOSOMAL_LYSOSOMAL PROTON CHANNEL TMEM175"/>
    <property type="match status" value="1"/>
</dbReference>
<proteinExistence type="inferred from homology"/>
<dbReference type="GO" id="GO:0015252">
    <property type="term" value="F:proton channel activity"/>
    <property type="evidence" value="ECO:0007669"/>
    <property type="project" value="InterPro"/>
</dbReference>
<dbReference type="AlphaFoldDB" id="A0A1C4WC29"/>
<organism evidence="14 15">
    <name type="scientific">Micromonospora chaiyaphumensis</name>
    <dbReference type="NCBI Taxonomy" id="307119"/>
    <lineage>
        <taxon>Bacteria</taxon>
        <taxon>Bacillati</taxon>
        <taxon>Actinomycetota</taxon>
        <taxon>Actinomycetes</taxon>
        <taxon>Micromonosporales</taxon>
        <taxon>Micromonosporaceae</taxon>
        <taxon>Micromonospora</taxon>
    </lineage>
</organism>
<dbReference type="RefSeq" id="WP_208602723.1">
    <property type="nucleotide sequence ID" value="NZ_FMCS01000003.1"/>
</dbReference>
<keyword evidence="8 13" id="KW-1133">Transmembrane helix</keyword>
<protein>
    <submittedName>
        <fullName evidence="14">Uncharacterized membrane protein</fullName>
    </submittedName>
</protein>
<evidence type="ECO:0000256" key="8">
    <source>
        <dbReference type="ARBA" id="ARBA00022989"/>
    </source>
</evidence>
<evidence type="ECO:0000256" key="10">
    <source>
        <dbReference type="ARBA" id="ARBA00023136"/>
    </source>
</evidence>
<keyword evidence="4" id="KW-0633">Potassium transport</keyword>
<reference evidence="15" key="1">
    <citation type="submission" date="2016-06" db="EMBL/GenBank/DDBJ databases">
        <authorList>
            <person name="Varghese N."/>
            <person name="Submissions Spin"/>
        </authorList>
    </citation>
    <scope>NUCLEOTIDE SEQUENCE [LARGE SCALE GENOMIC DNA]</scope>
    <source>
        <strain evidence="15">DSM 45246</strain>
    </source>
</reference>
<dbReference type="GO" id="GO:0005267">
    <property type="term" value="F:potassium channel activity"/>
    <property type="evidence" value="ECO:0007669"/>
    <property type="project" value="UniProtKB-KW"/>
</dbReference>
<feature type="transmembrane region" description="Helical" evidence="13">
    <location>
        <begin position="54"/>
        <end position="72"/>
    </location>
</feature>
<evidence type="ECO:0000256" key="1">
    <source>
        <dbReference type="ARBA" id="ARBA00004141"/>
    </source>
</evidence>
<accession>A0A1C4WC29</accession>
<comment type="catalytic activity">
    <reaction evidence="12">
        <text>K(+)(in) = K(+)(out)</text>
        <dbReference type="Rhea" id="RHEA:29463"/>
        <dbReference type="ChEBI" id="CHEBI:29103"/>
    </reaction>
</comment>
<feature type="transmembrane region" description="Helical" evidence="13">
    <location>
        <begin position="167"/>
        <end position="186"/>
    </location>
</feature>
<sequence length="227" mass="25342">MSGPETDLGTRSDTSRAVAFSDAIFAIIITLLVLDLRVPDVPPGRLLSGLLSQWPAYVAYLASYSYVAVVWLNHKAAFNRIQQTDRGLHWMNLLVLFTTALLPFPTIVVSHALQEHDNADQRVAIAFYALIGASLCAAWLAFYHYLARHPDLLKEQARDQFFHVERLRALAGVVLYVLAGVLGYLVTPLVGLVIFLLLPAFYAVTSAGLYQFRVTRRITHRPRPPRG</sequence>
<evidence type="ECO:0000256" key="13">
    <source>
        <dbReference type="SAM" id="Phobius"/>
    </source>
</evidence>
<keyword evidence="10 13" id="KW-0472">Membrane</keyword>
<keyword evidence="6" id="KW-0631">Potassium channel</keyword>
<keyword evidence="3" id="KW-0813">Transport</keyword>
<evidence type="ECO:0000256" key="12">
    <source>
        <dbReference type="ARBA" id="ARBA00034430"/>
    </source>
</evidence>
<keyword evidence="7" id="KW-0630">Potassium</keyword>
<keyword evidence="15" id="KW-1185">Reference proteome</keyword>
<keyword evidence="5 13" id="KW-0812">Transmembrane</keyword>
<comment type="subcellular location">
    <subcellularLocation>
        <location evidence="1">Membrane</location>
        <topology evidence="1">Multi-pass membrane protein</topology>
    </subcellularLocation>
</comment>
<comment type="similarity">
    <text evidence="2">Belongs to the TMEM175 family.</text>
</comment>
<evidence type="ECO:0000256" key="7">
    <source>
        <dbReference type="ARBA" id="ARBA00022958"/>
    </source>
</evidence>
<feature type="transmembrane region" description="Helical" evidence="13">
    <location>
        <begin position="125"/>
        <end position="146"/>
    </location>
</feature>